<dbReference type="NCBIfam" id="NF045670">
    <property type="entry name" value="quin_L_LdhH"/>
    <property type="match status" value="1"/>
</dbReference>
<evidence type="ECO:0000259" key="8">
    <source>
        <dbReference type="PROSITE" id="PS51379"/>
    </source>
</evidence>
<dbReference type="PROSITE" id="PS00198">
    <property type="entry name" value="4FE4S_FER_1"/>
    <property type="match status" value="1"/>
</dbReference>
<dbReference type="Pfam" id="PF02589">
    <property type="entry name" value="LUD_dom"/>
    <property type="match status" value="1"/>
</dbReference>
<dbReference type="Pfam" id="PF02754">
    <property type="entry name" value="CCG"/>
    <property type="match status" value="2"/>
</dbReference>
<dbReference type="RefSeq" id="WP_413780257.1">
    <property type="nucleotide sequence ID" value="NZ_JAUOZS010000001.1"/>
</dbReference>
<dbReference type="PANTHER" id="PTHR47153:SF2">
    <property type="entry name" value="LACTATE UTILIZATION PROTEIN B"/>
    <property type="match status" value="1"/>
</dbReference>
<evidence type="ECO:0000256" key="1">
    <source>
        <dbReference type="ARBA" id="ARBA00022448"/>
    </source>
</evidence>
<dbReference type="Pfam" id="PF13183">
    <property type="entry name" value="Fer4_8"/>
    <property type="match status" value="1"/>
</dbReference>
<evidence type="ECO:0000256" key="5">
    <source>
        <dbReference type="ARBA" id="ARBA00022982"/>
    </source>
</evidence>
<protein>
    <submittedName>
        <fullName evidence="9">LUD domain-containing protein</fullName>
    </submittedName>
</protein>
<keyword evidence="4" id="KW-0677">Repeat</keyword>
<feature type="domain" description="4Fe-4S ferredoxin-type" evidence="8">
    <location>
        <begin position="358"/>
        <end position="386"/>
    </location>
</feature>
<dbReference type="InterPro" id="IPR003741">
    <property type="entry name" value="LUD_dom"/>
</dbReference>
<dbReference type="PANTHER" id="PTHR47153">
    <property type="entry name" value="LACTATE UTILIZATION PROTEIN B"/>
    <property type="match status" value="1"/>
</dbReference>
<dbReference type="Gene3D" id="3.40.50.10420">
    <property type="entry name" value="NagB/RpiA/CoA transferase-like"/>
    <property type="match status" value="1"/>
</dbReference>
<evidence type="ECO:0000256" key="6">
    <source>
        <dbReference type="ARBA" id="ARBA00023004"/>
    </source>
</evidence>
<evidence type="ECO:0000313" key="10">
    <source>
        <dbReference type="Proteomes" id="UP001254848"/>
    </source>
</evidence>
<dbReference type="InterPro" id="IPR037171">
    <property type="entry name" value="NagB/RpiA_transferase-like"/>
</dbReference>
<keyword evidence="10" id="KW-1185">Reference proteome</keyword>
<gene>
    <name evidence="9" type="ORF">Q4T40_10900</name>
</gene>
<proteinExistence type="predicted"/>
<dbReference type="Gene3D" id="1.10.1060.10">
    <property type="entry name" value="Alpha-helical ferredoxin"/>
    <property type="match status" value="1"/>
</dbReference>
<keyword evidence="2" id="KW-0004">4Fe-4S</keyword>
<keyword evidence="5" id="KW-0249">Electron transport</keyword>
<dbReference type="InterPro" id="IPR004452">
    <property type="entry name" value="LutB/LldF"/>
</dbReference>
<dbReference type="InterPro" id="IPR017896">
    <property type="entry name" value="4Fe4S_Fe-S-bd"/>
</dbReference>
<accession>A0ABU3NY79</accession>
<dbReference type="InterPro" id="IPR009051">
    <property type="entry name" value="Helical_ferredxn"/>
</dbReference>
<keyword evidence="6" id="KW-0408">Iron</keyword>
<sequence length="723" mass="79492">MAVNERNIKKEISQKLKDDVLRGALGRFGEAYPVSRAKAYENVEDIEALRDELKAMKVAAVADIEAIADRFEAEAARRGAKVFRAADGPALKKYLLDLCKDKGVKRVVKSKSMASEEIHLNHTLEEAGIHVKETDLGEWIIALAGHTPSHMVMPAIHLNRQQCAEYFSKELNEEIPPDIPFMVQTARKTLREEFLQADMGISGANFGIAENGAIGLVTNEGNARLVTTLPRVHVVIIGYEKLIPTVEDAIPILRSLPRSATAQLATSYVSMISGPTPTLVKQGGKWVEQDKELHIILFDNGRLKAAKDEKFKEIFQCVRCASCLNVCPVYQLVGGHVYGHIYAGGIGAILTAFFNSMGDFEKINELCIGCRKCTTVCPGRINIPGLIEELRVRGVKDHGLPFSLKLLFENVIANRRLFHSLLRTAAIGQKPVQSGRFIRHLPLFLAGMTEGRSLPAVADTPLRDRVRKITKKLASPAKKVAFFSGCNMDFVYPETGESVYKVLQDLNIAVVFPEEQSCCGKPVVGFGDVETTKRIAKRNIEAFEKAGVDYVIAACPSCTETLHVTYPEILADDPEWAERAKAFAAKVREFSQFVCGEYEQAGRLTKKPGATKVTFHDSCHMKRVLNIHEEPRKLLASTGACEVVEMKDCDKCCGMAGAFGIKYSELSAPILKQKIENIKDSGAQVVAVGCPACMMQIGGGLDKQAPDIKVRHVADILADQIKD</sequence>
<dbReference type="InterPro" id="IPR054704">
    <property type="entry name" value="Quin_L_LdhH-like"/>
</dbReference>
<evidence type="ECO:0000256" key="4">
    <source>
        <dbReference type="ARBA" id="ARBA00022737"/>
    </source>
</evidence>
<dbReference type="InterPro" id="IPR004017">
    <property type="entry name" value="Cys_rich_dom"/>
</dbReference>
<comment type="caution">
    <text evidence="9">The sequence shown here is derived from an EMBL/GenBank/DDBJ whole genome shotgun (WGS) entry which is preliminary data.</text>
</comment>
<keyword evidence="3" id="KW-0479">Metal-binding</keyword>
<keyword evidence="7" id="KW-0411">Iron-sulfur</keyword>
<evidence type="ECO:0000256" key="3">
    <source>
        <dbReference type="ARBA" id="ARBA00022723"/>
    </source>
</evidence>
<dbReference type="SUPFAM" id="SSF100950">
    <property type="entry name" value="NagB/RpiA/CoA transferase-like"/>
    <property type="match status" value="1"/>
</dbReference>
<dbReference type="EMBL" id="JAUOZS010000001">
    <property type="protein sequence ID" value="MDT8901753.1"/>
    <property type="molecule type" value="Genomic_DNA"/>
</dbReference>
<evidence type="ECO:0000313" key="9">
    <source>
        <dbReference type="EMBL" id="MDT8901753.1"/>
    </source>
</evidence>
<organism evidence="9 10">
    <name type="scientific">Anaeroselena agilis</name>
    <dbReference type="NCBI Taxonomy" id="3063788"/>
    <lineage>
        <taxon>Bacteria</taxon>
        <taxon>Bacillati</taxon>
        <taxon>Bacillota</taxon>
        <taxon>Negativicutes</taxon>
        <taxon>Acetonemataceae</taxon>
        <taxon>Anaeroselena</taxon>
    </lineage>
</organism>
<name>A0ABU3NY79_9FIRM</name>
<reference evidence="9 10" key="1">
    <citation type="submission" date="2023-07" db="EMBL/GenBank/DDBJ databases">
        <title>The novel representative of Negativicutes class, Anaeroselena agilis gen. nov. sp. nov.</title>
        <authorList>
            <person name="Prokofeva M.I."/>
            <person name="Elcheninov A.G."/>
            <person name="Klyukina A."/>
            <person name="Kublanov I.V."/>
            <person name="Frolov E.N."/>
            <person name="Podosokorskaya O.A."/>
        </authorList>
    </citation>
    <scope>NUCLEOTIDE SEQUENCE [LARGE SCALE GENOMIC DNA]</scope>
    <source>
        <strain evidence="9 10">4137-cl</strain>
    </source>
</reference>
<evidence type="ECO:0000256" key="2">
    <source>
        <dbReference type="ARBA" id="ARBA00022485"/>
    </source>
</evidence>
<dbReference type="PROSITE" id="PS51379">
    <property type="entry name" value="4FE4S_FER_2"/>
    <property type="match status" value="1"/>
</dbReference>
<keyword evidence="1" id="KW-0813">Transport</keyword>
<dbReference type="Proteomes" id="UP001254848">
    <property type="component" value="Unassembled WGS sequence"/>
</dbReference>
<evidence type="ECO:0000256" key="7">
    <source>
        <dbReference type="ARBA" id="ARBA00023014"/>
    </source>
</evidence>
<dbReference type="InterPro" id="IPR017900">
    <property type="entry name" value="4Fe4S_Fe_S_CS"/>
</dbReference>
<dbReference type="InterPro" id="IPR024185">
    <property type="entry name" value="FTHF_cligase-like_sf"/>
</dbReference>
<dbReference type="SUPFAM" id="SSF46548">
    <property type="entry name" value="alpha-helical ferredoxin"/>
    <property type="match status" value="1"/>
</dbReference>